<dbReference type="InterPro" id="IPR023614">
    <property type="entry name" value="Porin_dom_sf"/>
</dbReference>
<keyword evidence="2" id="KW-1185">Reference proteome</keyword>
<gene>
    <name evidence="1" type="ORF">MNODULE_15650</name>
</gene>
<dbReference type="SUPFAM" id="SSF56935">
    <property type="entry name" value="Porins"/>
    <property type="match status" value="1"/>
</dbReference>
<dbReference type="Gene3D" id="2.40.160.10">
    <property type="entry name" value="Porin"/>
    <property type="match status" value="1"/>
</dbReference>
<evidence type="ECO:0000313" key="2">
    <source>
        <dbReference type="Proteomes" id="UP000534783"/>
    </source>
</evidence>
<evidence type="ECO:0000313" key="1">
    <source>
        <dbReference type="EMBL" id="NKE72183.1"/>
    </source>
</evidence>
<dbReference type="Proteomes" id="UP000534783">
    <property type="component" value="Unassembled WGS sequence"/>
</dbReference>
<name>A0A7X6DSE3_9BACT</name>
<organism evidence="1 2">
    <name type="scientific">Candidatus Manganitrophus noduliformans</name>
    <dbReference type="NCBI Taxonomy" id="2606439"/>
    <lineage>
        <taxon>Bacteria</taxon>
        <taxon>Pseudomonadati</taxon>
        <taxon>Nitrospirota</taxon>
        <taxon>Nitrospiria</taxon>
        <taxon>Candidatus Troglogloeales</taxon>
        <taxon>Candidatus Manganitrophaceae</taxon>
        <taxon>Candidatus Manganitrophus</taxon>
    </lineage>
</organism>
<evidence type="ECO:0008006" key="3">
    <source>
        <dbReference type="Google" id="ProtNLM"/>
    </source>
</evidence>
<dbReference type="EMBL" id="VTOW01000003">
    <property type="protein sequence ID" value="NKE72183.1"/>
    <property type="molecule type" value="Genomic_DNA"/>
</dbReference>
<comment type="caution">
    <text evidence="1">The sequence shown here is derived from an EMBL/GenBank/DDBJ whole genome shotgun (WGS) entry which is preliminary data.</text>
</comment>
<dbReference type="RefSeq" id="WP_168061616.1">
    <property type="nucleotide sequence ID" value="NZ_VTOW01000003.1"/>
</dbReference>
<proteinExistence type="predicted"/>
<dbReference type="AlphaFoldDB" id="A0A7X6DSE3"/>
<sequence>MRPPKFLLQLIVAAMLFVSLPKMGWSFEVNDRLRIDAFGTQGYLRTSENEFLGTDSRGTFDFGAYNLLIKANPAERFHVWLELFSSSQLDDMIMLEWAFGEYIFNDQAHLKFGKIPAPIGIYNEMRDVYPMLPLSLLPAFYAEATEFSPATFKGVGLSGRTSALGMEIEYDLFGGTSYFNHSTNTRRYESVTGARLWLNSPNRVLRFGQSLFSGTEMPDTGATAGQRIRMTTYIPSIEYFSPIGLNIRGELGLHYHQGELKNPKDPRRLGYYVEATYMIAERLMPVVRYDVYYPRRREVNTAADYQKDLTVGFNYNVTHFLVWKADVHFIKGTALLAAADNPSPEEEWRLYATSISFLF</sequence>
<protein>
    <recommendedName>
        <fullName evidence="3">Phosphate-selective porin O and P</fullName>
    </recommendedName>
</protein>
<accession>A0A7X6DSE3</accession>
<reference evidence="1 2" key="1">
    <citation type="journal article" date="2020" name="Nature">
        <title>Bacterial chemolithoautotrophy via manganese oxidation.</title>
        <authorList>
            <person name="Yu H."/>
            <person name="Leadbetter J.R."/>
        </authorList>
    </citation>
    <scope>NUCLEOTIDE SEQUENCE [LARGE SCALE GENOMIC DNA]</scope>
    <source>
        <strain evidence="1 2">Mn-1</strain>
    </source>
</reference>